<evidence type="ECO:0000259" key="2">
    <source>
        <dbReference type="Pfam" id="PF04773"/>
    </source>
</evidence>
<accession>A0A8X8GJV6</accession>
<evidence type="ECO:0000313" key="4">
    <source>
        <dbReference type="EMBL" id="MCF0265740.1"/>
    </source>
</evidence>
<protein>
    <submittedName>
        <fullName evidence="4">FecR domain-containing protein</fullName>
    </submittedName>
</protein>
<sequence>MNAKQLQKEMALWIVRLNTDDLHERQQAQIEFEAWRSKYPEHHDQLDQMLNFSETMQQFSTTHGISSQNVRNSMKVSQQSKKHILQLFSKVLVFCVSIGGVVYFTAHSTMMSYYTADYKTEIGQMHSITLEDGSKVTLAAKSAIKLDFTAEKRQINLVQGDIYIDVAKDPQRPLIVHTAQADFKALGTRFIVYQYANSSVLNMLHSKVETRSLAQNSQVKVVKQGEKISADSLGLSPISELDIASTEFAWDKHQILADQLPLADLLTNLGRYHHQYLIFNHSTLKDYKVSGVINAKQDLDQTLRLLVTQYPIKITKLGDHVIYITSK</sequence>
<dbReference type="Gene3D" id="2.60.120.1440">
    <property type="match status" value="1"/>
</dbReference>
<comment type="caution">
    <text evidence="4">The sequence shown here is derived from an EMBL/GenBank/DDBJ whole genome shotgun (WGS) entry which is preliminary data.</text>
</comment>
<dbReference type="Pfam" id="PF16344">
    <property type="entry name" value="FecR_C"/>
    <property type="match status" value="1"/>
</dbReference>
<evidence type="ECO:0000259" key="3">
    <source>
        <dbReference type="Pfam" id="PF16344"/>
    </source>
</evidence>
<dbReference type="PANTHER" id="PTHR30273:SF2">
    <property type="entry name" value="PROTEIN FECR"/>
    <property type="match status" value="1"/>
</dbReference>
<dbReference type="Pfam" id="PF04773">
    <property type="entry name" value="FecR"/>
    <property type="match status" value="1"/>
</dbReference>
<dbReference type="Proteomes" id="UP000887320">
    <property type="component" value="Unassembled WGS sequence"/>
</dbReference>
<reference evidence="4" key="1">
    <citation type="submission" date="2021-07" db="EMBL/GenBank/DDBJ databases">
        <authorList>
            <person name="Fernandez M."/>
            <person name="Pereira P."/>
            <person name="Torres Tejerizo G.A."/>
            <person name="Gonzalez P."/>
            <person name="Agostini E."/>
        </authorList>
    </citation>
    <scope>NUCLEOTIDE SEQUENCE</scope>
    <source>
        <strain evidence="4">SFC 500-1A</strain>
    </source>
</reference>
<dbReference type="InterPro" id="IPR006860">
    <property type="entry name" value="FecR"/>
</dbReference>
<dbReference type="EMBL" id="JAHWXT010000005">
    <property type="protein sequence ID" value="MCF0265740.1"/>
    <property type="molecule type" value="Genomic_DNA"/>
</dbReference>
<dbReference type="GO" id="GO:0016989">
    <property type="term" value="F:sigma factor antagonist activity"/>
    <property type="evidence" value="ECO:0007669"/>
    <property type="project" value="TreeGrafter"/>
</dbReference>
<keyword evidence="1" id="KW-0472">Membrane</keyword>
<dbReference type="PIRSF" id="PIRSF018266">
    <property type="entry name" value="FecR"/>
    <property type="match status" value="1"/>
</dbReference>
<gene>
    <name evidence="4" type="ORF">KW868_14930</name>
</gene>
<evidence type="ECO:0000313" key="5">
    <source>
        <dbReference type="Proteomes" id="UP000887320"/>
    </source>
</evidence>
<name>A0A8X8GJV6_ACIGI</name>
<dbReference type="Gene3D" id="3.55.50.30">
    <property type="match status" value="1"/>
</dbReference>
<feature type="domain" description="FecR protein" evidence="2">
    <location>
        <begin position="117"/>
        <end position="209"/>
    </location>
</feature>
<dbReference type="RefSeq" id="WP_234623797.1">
    <property type="nucleotide sequence ID" value="NZ_JAHWXT010000005.1"/>
</dbReference>
<keyword evidence="1" id="KW-0812">Transmembrane</keyword>
<keyword evidence="1" id="KW-1133">Transmembrane helix</keyword>
<feature type="domain" description="Protein FecR C-terminal" evidence="3">
    <location>
        <begin position="258"/>
        <end position="322"/>
    </location>
</feature>
<dbReference type="PANTHER" id="PTHR30273">
    <property type="entry name" value="PERIPLASMIC SIGNAL SENSOR AND SIGMA FACTOR ACTIVATOR FECR-RELATED"/>
    <property type="match status" value="1"/>
</dbReference>
<proteinExistence type="predicted"/>
<dbReference type="InterPro" id="IPR032508">
    <property type="entry name" value="FecR_C"/>
</dbReference>
<organism evidence="4 5">
    <name type="scientific">Acinetobacter guillouiae</name>
    <name type="common">Acinetobacter genomosp. 11</name>
    <dbReference type="NCBI Taxonomy" id="106649"/>
    <lineage>
        <taxon>Bacteria</taxon>
        <taxon>Pseudomonadati</taxon>
        <taxon>Pseudomonadota</taxon>
        <taxon>Gammaproteobacteria</taxon>
        <taxon>Moraxellales</taxon>
        <taxon>Moraxellaceae</taxon>
        <taxon>Acinetobacter</taxon>
    </lineage>
</organism>
<feature type="transmembrane region" description="Helical" evidence="1">
    <location>
        <begin position="84"/>
        <end position="106"/>
    </location>
</feature>
<dbReference type="InterPro" id="IPR012373">
    <property type="entry name" value="Ferrdict_sens_TM"/>
</dbReference>
<evidence type="ECO:0000256" key="1">
    <source>
        <dbReference type="SAM" id="Phobius"/>
    </source>
</evidence>
<dbReference type="AlphaFoldDB" id="A0A8X8GJV6"/>